<feature type="domain" description="Peptidase S53" evidence="9">
    <location>
        <begin position="239"/>
        <end position="648"/>
    </location>
</feature>
<dbReference type="InterPro" id="IPR036852">
    <property type="entry name" value="Peptidase_S8/S53_dom_sf"/>
</dbReference>
<feature type="chain" id="PRO_5017590391" evidence="8">
    <location>
        <begin position="32"/>
        <end position="648"/>
    </location>
</feature>
<organism evidence="10 11">
    <name type="scientific">Kutzneria buriramensis</name>
    <dbReference type="NCBI Taxonomy" id="1045776"/>
    <lineage>
        <taxon>Bacteria</taxon>
        <taxon>Bacillati</taxon>
        <taxon>Actinomycetota</taxon>
        <taxon>Actinomycetes</taxon>
        <taxon>Pseudonocardiales</taxon>
        <taxon>Pseudonocardiaceae</taxon>
        <taxon>Kutzneria</taxon>
    </lineage>
</organism>
<dbReference type="GO" id="GO:0006508">
    <property type="term" value="P:proteolysis"/>
    <property type="evidence" value="ECO:0007669"/>
    <property type="project" value="UniProtKB-KW"/>
</dbReference>
<dbReference type="InterPro" id="IPR023828">
    <property type="entry name" value="Peptidase_S8_Ser-AS"/>
</dbReference>
<evidence type="ECO:0000256" key="3">
    <source>
        <dbReference type="ARBA" id="ARBA00022723"/>
    </source>
</evidence>
<dbReference type="Pfam" id="PF09286">
    <property type="entry name" value="Pro-kuma_activ"/>
    <property type="match status" value="1"/>
</dbReference>
<dbReference type="OrthoDB" id="3480681at2"/>
<evidence type="ECO:0000256" key="5">
    <source>
        <dbReference type="ARBA" id="ARBA00022825"/>
    </source>
</evidence>
<dbReference type="PANTHER" id="PTHR14218:SF15">
    <property type="entry name" value="TRIPEPTIDYL-PEPTIDASE 1"/>
    <property type="match status" value="1"/>
</dbReference>
<keyword evidence="7" id="KW-0865">Zymogen</keyword>
<sequence length="648" mass="66331">MRVNSRRNRTAVVVTCCLAGLFGGGIGVAQASPPGVIMPGSVADAVTSAGPAVGDVPPAQSLTVQLWLKGNETAATAFADAVSNPKSVSFHKYLSPSAYTAKFGVSAARASAVSSWLSQQGFTDIKPDPQRSYIQATAPTSTVQNAFHVQMKQFRVAGQSNPVSSNDRDITLPASIAGDVIGVSGLDNIRPKTALATVKPTAAQIRAKADNCSNYYGQNVQTGLPAIDGNTSFPTYICGYNGSQLRAAYGMADANTGTGVTVAYIEIGTPYKMFQTLTKWAAAGGLPSPKPQNYSELSLGAGNACGNGFDIEEQLDIESSYAMAPDQHQLLVGADSCNTQTGGVQGLFDAENAVLDGDGSRPLASATSNSWGLGPDGVPVTLVNVMHSILLRAAGEGVGMYFASGDRPGVDVPSSDPYATAVGGTTLGLDAKTNRLFETGWSDDVHIVNGDGTYTDRGIGAAAGGGASLLWKEPDYQRKVVPDSMTSPGAGNQSPGPSRVVPDIGALADPTTGMAVATTEPGKNGGADTYTVFPVGGTSLSTPLVAGIVAAADQGQPASSGFINPLLYSLAGSSALADPLPITSATPAAYQGVYVPKNEAVPEVPPTVWTFDDQDTASTNQVTAAGYDTMTGVGTPNGQSFITALRKH</sequence>
<dbReference type="InterPro" id="IPR030400">
    <property type="entry name" value="Sedolisin_dom"/>
</dbReference>
<comment type="caution">
    <text evidence="10">The sequence shown here is derived from an EMBL/GenBank/DDBJ whole genome shotgun (WGS) entry which is preliminary data.</text>
</comment>
<accession>A0A3E0HIG4</accession>
<reference evidence="10 11" key="1">
    <citation type="submission" date="2018-08" db="EMBL/GenBank/DDBJ databases">
        <title>Genomic Encyclopedia of Archaeal and Bacterial Type Strains, Phase II (KMG-II): from individual species to whole genera.</title>
        <authorList>
            <person name="Goeker M."/>
        </authorList>
    </citation>
    <scope>NUCLEOTIDE SEQUENCE [LARGE SCALE GENOMIC DNA]</scope>
    <source>
        <strain evidence="10 11">DSM 45791</strain>
    </source>
</reference>
<proteinExistence type="predicted"/>
<dbReference type="PROSITE" id="PS00138">
    <property type="entry name" value="SUBTILASE_SER"/>
    <property type="match status" value="1"/>
</dbReference>
<dbReference type="SMART" id="SM00944">
    <property type="entry name" value="Pro-kuma_activ"/>
    <property type="match status" value="1"/>
</dbReference>
<feature type="signal peptide" evidence="8">
    <location>
        <begin position="1"/>
        <end position="31"/>
    </location>
</feature>
<name>A0A3E0HIG4_9PSEU</name>
<evidence type="ECO:0000313" key="10">
    <source>
        <dbReference type="EMBL" id="REH46231.1"/>
    </source>
</evidence>
<evidence type="ECO:0000256" key="8">
    <source>
        <dbReference type="SAM" id="SignalP"/>
    </source>
</evidence>
<protein>
    <submittedName>
        <fullName evidence="10">Pro-kumamolisin-like protein</fullName>
    </submittedName>
</protein>
<keyword evidence="11" id="KW-1185">Reference proteome</keyword>
<gene>
    <name evidence="10" type="ORF">BCF44_107364</name>
</gene>
<evidence type="ECO:0000259" key="9">
    <source>
        <dbReference type="PROSITE" id="PS51695"/>
    </source>
</evidence>
<dbReference type="EMBL" id="QUNO01000007">
    <property type="protein sequence ID" value="REH46231.1"/>
    <property type="molecule type" value="Genomic_DNA"/>
</dbReference>
<keyword evidence="6" id="KW-0106">Calcium</keyword>
<evidence type="ECO:0000256" key="2">
    <source>
        <dbReference type="ARBA" id="ARBA00022670"/>
    </source>
</evidence>
<dbReference type="PANTHER" id="PTHR14218">
    <property type="entry name" value="PROTEASE S8 TRIPEPTIDYL PEPTIDASE I CLN2"/>
    <property type="match status" value="1"/>
</dbReference>
<dbReference type="CDD" id="cd11377">
    <property type="entry name" value="Pro-peptidase_S53"/>
    <property type="match status" value="1"/>
</dbReference>
<dbReference type="AlphaFoldDB" id="A0A3E0HIG4"/>
<dbReference type="GO" id="GO:0004252">
    <property type="term" value="F:serine-type endopeptidase activity"/>
    <property type="evidence" value="ECO:0007669"/>
    <property type="project" value="InterPro"/>
</dbReference>
<evidence type="ECO:0000256" key="1">
    <source>
        <dbReference type="ARBA" id="ARBA00001913"/>
    </source>
</evidence>
<keyword evidence="3" id="KW-0479">Metal-binding</keyword>
<dbReference type="GO" id="GO:0008240">
    <property type="term" value="F:tripeptidyl-peptidase activity"/>
    <property type="evidence" value="ECO:0007669"/>
    <property type="project" value="TreeGrafter"/>
</dbReference>
<keyword evidence="8" id="KW-0732">Signal</keyword>
<keyword evidence="2" id="KW-0645">Protease</keyword>
<evidence type="ECO:0000313" key="11">
    <source>
        <dbReference type="Proteomes" id="UP000256269"/>
    </source>
</evidence>
<dbReference type="SUPFAM" id="SSF54897">
    <property type="entry name" value="Protease propeptides/inhibitors"/>
    <property type="match status" value="1"/>
</dbReference>
<dbReference type="Gene3D" id="3.40.50.200">
    <property type="entry name" value="Peptidase S8/S53 domain"/>
    <property type="match status" value="1"/>
</dbReference>
<evidence type="ECO:0000256" key="7">
    <source>
        <dbReference type="ARBA" id="ARBA00023145"/>
    </source>
</evidence>
<dbReference type="PROSITE" id="PS51695">
    <property type="entry name" value="SEDOLISIN"/>
    <property type="match status" value="1"/>
</dbReference>
<keyword evidence="5" id="KW-0720">Serine protease</keyword>
<comment type="cofactor">
    <cofactor evidence="1">
        <name>Ca(2+)</name>
        <dbReference type="ChEBI" id="CHEBI:29108"/>
    </cofactor>
</comment>
<keyword evidence="4" id="KW-0378">Hydrolase</keyword>
<dbReference type="Proteomes" id="UP000256269">
    <property type="component" value="Unassembled WGS sequence"/>
</dbReference>
<dbReference type="SUPFAM" id="SSF52743">
    <property type="entry name" value="Subtilisin-like"/>
    <property type="match status" value="1"/>
</dbReference>
<dbReference type="InterPro" id="IPR015366">
    <property type="entry name" value="S53_propep"/>
</dbReference>
<dbReference type="GO" id="GO:0046872">
    <property type="term" value="F:metal ion binding"/>
    <property type="evidence" value="ECO:0007669"/>
    <property type="project" value="UniProtKB-KW"/>
</dbReference>
<evidence type="ECO:0000256" key="4">
    <source>
        <dbReference type="ARBA" id="ARBA00022801"/>
    </source>
</evidence>
<dbReference type="InterPro" id="IPR050819">
    <property type="entry name" value="Tripeptidyl-peptidase_I"/>
</dbReference>
<evidence type="ECO:0000256" key="6">
    <source>
        <dbReference type="ARBA" id="ARBA00022837"/>
    </source>
</evidence>